<sequence>MPSSHHTHSVHGSRTHPPPRYMDVQMMHASHLFNSNNNSMPPSKQAVSATTEPATSTNPDNEYTSGESEHGDEDDTVELKEPSEVGRRDHNEEDGEAAEDEEVYETEMAEGDGAELDMTGDEIDEYMTGEESDGEDQEYDRREKPTKDKRREANYRRKREQEMVEEASDQEDVEGEEDAQSVSSSASSEENSDDPDRIDPAISEEMERFAHTFKGFEKRYRLVNKIGEGTFSSVYKAEDLLYDHYDNSWDIDYKDEARWAAPPSKKRRTGHGNNDIEPVRPKYVAIKKIYVTSSPSRIQNELELLHDLSGCDSVVPLITAFRYQDQVVAVLPYFKHVDFREYFRELTIPHIRSYFRSLFRALAHVHANGIIHRDIKPTYVIGDAQAVAILLMWDARNFLYDYRYGRGVLVDFGLAEREGTDSQYCMCQHSTTDRKDHRPPTLAPSIGYPKHETRFVMEDSSSKSGAPSNSGEKKDHPEERTAPAREALGHLKYSSNAPTKPQDINKIDITPEIDIWSAGVILLTILSRRFPFFNSSDDVDAMIEIATIFGKQRMKQCAALHGCVFESTIPTIGERGFTLEKIVLWATNRTATGSSKDNKDDAKLDQDEALAIKFLQRCFELDPAKRSSAVEALQHEFLASPDWESPEPER</sequence>
<dbReference type="InterPro" id="IPR000719">
    <property type="entry name" value="Prot_kinase_dom"/>
</dbReference>
<dbReference type="Gene3D" id="1.10.510.10">
    <property type="entry name" value="Transferase(Phosphotransferase) domain 1"/>
    <property type="match status" value="1"/>
</dbReference>
<evidence type="ECO:0000256" key="7">
    <source>
        <dbReference type="SAM" id="MobiDB-lite"/>
    </source>
</evidence>
<keyword evidence="6" id="KW-0067">ATP-binding</keyword>
<feature type="region of interest" description="Disordered" evidence="7">
    <location>
        <begin position="1"/>
        <end position="199"/>
    </location>
</feature>
<feature type="compositionally biased region" description="Acidic residues" evidence="7">
    <location>
        <begin position="163"/>
        <end position="179"/>
    </location>
</feature>
<feature type="compositionally biased region" description="Acidic residues" evidence="7">
    <location>
        <begin position="92"/>
        <end position="138"/>
    </location>
</feature>
<accession>A0A292PJH4</accession>
<dbReference type="GO" id="GO:0005634">
    <property type="term" value="C:nucleus"/>
    <property type="evidence" value="ECO:0007669"/>
    <property type="project" value="TreeGrafter"/>
</dbReference>
<organism evidence="9 10">
    <name type="scientific">Tuber aestivum</name>
    <name type="common">summer truffle</name>
    <dbReference type="NCBI Taxonomy" id="59557"/>
    <lineage>
        <taxon>Eukaryota</taxon>
        <taxon>Fungi</taxon>
        <taxon>Dikarya</taxon>
        <taxon>Ascomycota</taxon>
        <taxon>Pezizomycotina</taxon>
        <taxon>Pezizomycetes</taxon>
        <taxon>Pezizales</taxon>
        <taxon>Tuberaceae</taxon>
        <taxon>Tuber</taxon>
    </lineage>
</organism>
<feature type="compositionally biased region" description="Low complexity" evidence="7">
    <location>
        <begin position="180"/>
        <end position="189"/>
    </location>
</feature>
<dbReference type="InterPro" id="IPR011009">
    <property type="entry name" value="Kinase-like_dom_sf"/>
</dbReference>
<evidence type="ECO:0000256" key="5">
    <source>
        <dbReference type="ARBA" id="ARBA00022777"/>
    </source>
</evidence>
<evidence type="ECO:0000313" key="10">
    <source>
        <dbReference type="Proteomes" id="UP001412239"/>
    </source>
</evidence>
<dbReference type="Gene3D" id="3.30.200.20">
    <property type="entry name" value="Phosphorylase Kinase, domain 1"/>
    <property type="match status" value="1"/>
</dbReference>
<evidence type="ECO:0000256" key="3">
    <source>
        <dbReference type="ARBA" id="ARBA00022679"/>
    </source>
</evidence>
<gene>
    <name evidence="9" type="ORF">GSTUAT00008981001</name>
</gene>
<keyword evidence="2" id="KW-0723">Serine/threonine-protein kinase</keyword>
<keyword evidence="5" id="KW-0418">Kinase</keyword>
<dbReference type="EMBL" id="LN891277">
    <property type="protein sequence ID" value="CUS06931.1"/>
    <property type="molecule type" value="Genomic_DNA"/>
</dbReference>
<evidence type="ECO:0000256" key="6">
    <source>
        <dbReference type="ARBA" id="ARBA00022840"/>
    </source>
</evidence>
<feature type="domain" description="Protein kinase" evidence="8">
    <location>
        <begin position="220"/>
        <end position="638"/>
    </location>
</feature>
<feature type="compositionally biased region" description="Basic residues" evidence="7">
    <location>
        <begin position="1"/>
        <end position="14"/>
    </location>
</feature>
<evidence type="ECO:0000313" key="9">
    <source>
        <dbReference type="EMBL" id="CUS06931.1"/>
    </source>
</evidence>
<feature type="compositionally biased region" description="Basic and acidic residues" evidence="7">
    <location>
        <begin position="471"/>
        <end position="480"/>
    </location>
</feature>
<dbReference type="GO" id="GO:0004674">
    <property type="term" value="F:protein serine/threonine kinase activity"/>
    <property type="evidence" value="ECO:0007669"/>
    <property type="project" value="UniProtKB-KW"/>
</dbReference>
<dbReference type="Pfam" id="PF00069">
    <property type="entry name" value="Pkinase"/>
    <property type="match status" value="2"/>
</dbReference>
<feature type="compositionally biased region" description="Polar residues" evidence="7">
    <location>
        <begin position="32"/>
        <end position="66"/>
    </location>
</feature>
<protein>
    <recommendedName>
        <fullName evidence="1">non-specific serine/threonine protein kinase</fullName>
        <ecNumber evidence="1">2.7.11.1</ecNumber>
    </recommendedName>
</protein>
<name>A0A292PJH4_9PEZI</name>
<dbReference type="AlphaFoldDB" id="A0A292PJH4"/>
<dbReference type="EC" id="2.7.11.1" evidence="1"/>
<dbReference type="PANTHER" id="PTHR44167:SF23">
    <property type="entry name" value="CDC7 KINASE, ISOFORM A-RELATED"/>
    <property type="match status" value="1"/>
</dbReference>
<dbReference type="GO" id="GO:0005524">
    <property type="term" value="F:ATP binding"/>
    <property type="evidence" value="ECO:0007669"/>
    <property type="project" value="UniProtKB-KW"/>
</dbReference>
<feature type="region of interest" description="Disordered" evidence="7">
    <location>
        <begin position="457"/>
        <end position="480"/>
    </location>
</feature>
<evidence type="ECO:0000256" key="1">
    <source>
        <dbReference type="ARBA" id="ARBA00012513"/>
    </source>
</evidence>
<proteinExistence type="predicted"/>
<keyword evidence="4" id="KW-0547">Nucleotide-binding</keyword>
<dbReference type="PROSITE" id="PS50011">
    <property type="entry name" value="PROTEIN_KINASE_DOM"/>
    <property type="match status" value="1"/>
</dbReference>
<feature type="compositionally biased region" description="Basic and acidic residues" evidence="7">
    <location>
        <begin position="139"/>
        <end position="162"/>
    </location>
</feature>
<dbReference type="Proteomes" id="UP001412239">
    <property type="component" value="Unassembled WGS sequence"/>
</dbReference>
<feature type="compositionally biased region" description="Basic and acidic residues" evidence="7">
    <location>
        <begin position="77"/>
        <end position="91"/>
    </location>
</feature>
<evidence type="ECO:0000259" key="8">
    <source>
        <dbReference type="PROSITE" id="PS50011"/>
    </source>
</evidence>
<evidence type="ECO:0000256" key="4">
    <source>
        <dbReference type="ARBA" id="ARBA00022741"/>
    </source>
</evidence>
<evidence type="ECO:0000256" key="2">
    <source>
        <dbReference type="ARBA" id="ARBA00022527"/>
    </source>
</evidence>
<keyword evidence="3" id="KW-0808">Transferase</keyword>
<dbReference type="CDD" id="cd14019">
    <property type="entry name" value="STKc_Cdc7"/>
    <property type="match status" value="1"/>
</dbReference>
<keyword evidence="10" id="KW-1185">Reference proteome</keyword>
<dbReference type="PANTHER" id="PTHR44167">
    <property type="entry name" value="OVARIAN-SPECIFIC SERINE/THREONINE-PROTEIN KINASE LOK-RELATED"/>
    <property type="match status" value="1"/>
</dbReference>
<dbReference type="SUPFAM" id="SSF56112">
    <property type="entry name" value="Protein kinase-like (PK-like)"/>
    <property type="match status" value="1"/>
</dbReference>
<dbReference type="GO" id="GO:0044773">
    <property type="term" value="P:mitotic DNA damage checkpoint signaling"/>
    <property type="evidence" value="ECO:0007669"/>
    <property type="project" value="TreeGrafter"/>
</dbReference>
<reference evidence="9" key="1">
    <citation type="submission" date="2015-10" db="EMBL/GenBank/DDBJ databases">
        <authorList>
            <person name="Regsiter A."/>
            <person name="william w."/>
        </authorList>
    </citation>
    <scope>NUCLEOTIDE SEQUENCE</scope>
    <source>
        <strain evidence="9">Montdore</strain>
    </source>
</reference>